<comment type="caution">
    <text evidence="5">The sequence shown here is derived from an EMBL/GenBank/DDBJ whole genome shotgun (WGS) entry which is preliminary data.</text>
</comment>
<accession>A0ABD0Z6C5</accession>
<dbReference type="PANTHER" id="PTHR13105">
    <property type="entry name" value="MYELOID LEUKEMIA FACTOR"/>
    <property type="match status" value="1"/>
</dbReference>
<evidence type="ECO:0000256" key="4">
    <source>
        <dbReference type="ARBA" id="ARBA00022553"/>
    </source>
</evidence>
<reference evidence="5 6" key="1">
    <citation type="submission" date="2024-07" db="EMBL/GenBank/DDBJ databases">
        <title>Chromosome-level genome assembly of the water stick insect Ranatra chinensis (Heteroptera: Nepidae).</title>
        <authorList>
            <person name="Liu X."/>
        </authorList>
    </citation>
    <scope>NUCLEOTIDE SEQUENCE [LARGE SCALE GENOMIC DNA]</scope>
    <source>
        <strain evidence="5">Cailab_2021Rc</strain>
        <tissue evidence="5">Muscle</tissue>
    </source>
</reference>
<evidence type="ECO:0000256" key="3">
    <source>
        <dbReference type="ARBA" id="ARBA00022490"/>
    </source>
</evidence>
<keyword evidence="6" id="KW-1185">Reference proteome</keyword>
<dbReference type="AlphaFoldDB" id="A0ABD0Z6C5"/>
<dbReference type="Pfam" id="PF10248">
    <property type="entry name" value="Mlf1IP"/>
    <property type="match status" value="1"/>
</dbReference>
<evidence type="ECO:0000313" key="5">
    <source>
        <dbReference type="EMBL" id="KAL1139297.1"/>
    </source>
</evidence>
<evidence type="ECO:0000256" key="2">
    <source>
        <dbReference type="ARBA" id="ARBA00008332"/>
    </source>
</evidence>
<keyword evidence="4" id="KW-0597">Phosphoprotein</keyword>
<dbReference type="EMBL" id="JBFDAA010000002">
    <property type="protein sequence ID" value="KAL1139297.1"/>
    <property type="molecule type" value="Genomic_DNA"/>
</dbReference>
<dbReference type="GO" id="GO:0005737">
    <property type="term" value="C:cytoplasm"/>
    <property type="evidence" value="ECO:0007669"/>
    <property type="project" value="UniProtKB-SubCell"/>
</dbReference>
<organism evidence="5 6">
    <name type="scientific">Ranatra chinensis</name>
    <dbReference type="NCBI Taxonomy" id="642074"/>
    <lineage>
        <taxon>Eukaryota</taxon>
        <taxon>Metazoa</taxon>
        <taxon>Ecdysozoa</taxon>
        <taxon>Arthropoda</taxon>
        <taxon>Hexapoda</taxon>
        <taxon>Insecta</taxon>
        <taxon>Pterygota</taxon>
        <taxon>Neoptera</taxon>
        <taxon>Paraneoptera</taxon>
        <taxon>Hemiptera</taxon>
        <taxon>Heteroptera</taxon>
        <taxon>Panheteroptera</taxon>
        <taxon>Nepomorpha</taxon>
        <taxon>Nepidae</taxon>
        <taxon>Ranatrinae</taxon>
        <taxon>Ranatra</taxon>
    </lineage>
</organism>
<proteinExistence type="inferred from homology"/>
<evidence type="ECO:0000256" key="1">
    <source>
        <dbReference type="ARBA" id="ARBA00004496"/>
    </source>
</evidence>
<sequence>MRRMNNMMNSMMGDFFSPPFGNMLSLRGTEMVEPYPRQTHEVARRVQDFGMGLMPMGFGFPNIGAMFSNVANSDNCHSFSSSAVMTMVNGPDGRPQVYQASTSSRKAPGGICETKKTVADSRTGVKKMSIGHHIGERAHVMERQQNMFSGEQEQNEEYINLDEG</sequence>
<protein>
    <recommendedName>
        <fullName evidence="7">Myeloid leukemia factor</fullName>
    </recommendedName>
</protein>
<dbReference type="InterPro" id="IPR019376">
    <property type="entry name" value="Myeloid_leukemia_factor"/>
</dbReference>
<gene>
    <name evidence="5" type="ORF">AAG570_006283</name>
</gene>
<name>A0ABD0Z6C5_9HEMI</name>
<comment type="similarity">
    <text evidence="2">Belongs to the MLF family.</text>
</comment>
<evidence type="ECO:0000313" key="6">
    <source>
        <dbReference type="Proteomes" id="UP001558652"/>
    </source>
</evidence>
<keyword evidence="3" id="KW-0963">Cytoplasm</keyword>
<dbReference type="Proteomes" id="UP001558652">
    <property type="component" value="Unassembled WGS sequence"/>
</dbReference>
<comment type="subcellular location">
    <subcellularLocation>
        <location evidence="1">Cytoplasm</location>
    </subcellularLocation>
</comment>
<evidence type="ECO:0008006" key="7">
    <source>
        <dbReference type="Google" id="ProtNLM"/>
    </source>
</evidence>